<dbReference type="EMBL" id="CP019437">
    <property type="protein sequence ID" value="AQS48144.1"/>
    <property type="molecule type" value="Genomic_DNA"/>
</dbReference>
<evidence type="ECO:0000256" key="1">
    <source>
        <dbReference type="ARBA" id="ARBA00022679"/>
    </source>
</evidence>
<name>A0ABN4XAC7_9RHOB</name>
<gene>
    <name evidence="2" type="ORF">BMG03_10280</name>
</gene>
<dbReference type="Proteomes" id="UP000185622">
    <property type="component" value="Chromosome"/>
</dbReference>
<proteinExistence type="predicted"/>
<dbReference type="PANTHER" id="PTHR46401">
    <property type="entry name" value="GLYCOSYLTRANSFERASE WBBK-RELATED"/>
    <property type="match status" value="1"/>
</dbReference>
<evidence type="ECO:0000313" key="3">
    <source>
        <dbReference type="Proteomes" id="UP000185622"/>
    </source>
</evidence>
<dbReference type="RefSeq" id="WP_075776511.1">
    <property type="nucleotide sequence ID" value="NZ_CP019437.1"/>
</dbReference>
<organism evidence="2 3">
    <name type="scientific">Thioclava nitratireducens</name>
    <dbReference type="NCBI Taxonomy" id="1915078"/>
    <lineage>
        <taxon>Bacteria</taxon>
        <taxon>Pseudomonadati</taxon>
        <taxon>Pseudomonadota</taxon>
        <taxon>Alphaproteobacteria</taxon>
        <taxon>Rhodobacterales</taxon>
        <taxon>Paracoccaceae</taxon>
        <taxon>Thioclava</taxon>
    </lineage>
</organism>
<dbReference type="Gene3D" id="3.40.50.2000">
    <property type="entry name" value="Glycogen Phosphorylase B"/>
    <property type="match status" value="1"/>
</dbReference>
<accession>A0ABN4XAC7</accession>
<sequence length="527" mass="59559">MRDKTILIDLSTSYQFRHWRPMGILRVEHEVWRAFAAHFGVGTVPVIYDEARGGFYRIPQAIFEEVIFRNGFQPEAPARALTAPRRWRSWARIGRFVWRVSRRLRAVGRDSGQGARPSEAALRARRESAAAEELLRLSGDEYAQMRRWLVRLERIAPPIAPRIRALDALNHRAHYGLIDTVHDEICADRNRISPEEVSDYVSAGGFWGDARYRAAYEMRQSHGWRLSYYIHDLIPILWGHVAEPTTRKTFPPALHWMLWGVDRIWTNSEVTRCDLLAHAASCGYPELNPTHVRVVALGADALPRTTPADNLAGIFAHRNLEPGRYVLMVGTQEPRKNHAFAYRLWRELCARHGGDVLPLVWVGQPGWSIDPLLAMVRADPGLPHGAIRILDDVDDAELQVLYGNCRFTIYPSHYEGWGLPVVESLLHGKPCLTSDAPALIEAGGGASEAIGLFEGERWLARTEALMVDEAAYRAACAQAERFKPHRWADFRVTLTEGFDVDSSEKSSRPATSYALAEDATTYREDAA</sequence>
<evidence type="ECO:0008006" key="4">
    <source>
        <dbReference type="Google" id="ProtNLM"/>
    </source>
</evidence>
<dbReference type="Pfam" id="PF13692">
    <property type="entry name" value="Glyco_trans_1_4"/>
    <property type="match status" value="1"/>
</dbReference>
<reference evidence="2 3" key="1">
    <citation type="submission" date="2017-01" db="EMBL/GenBank/DDBJ databases">
        <title>The complete genome sequence of a sulfur-oxidizing marine bacterium Thioclava sp. 25B10_4T.</title>
        <authorList>
            <person name="Liu Y."/>
            <person name="Lai Q."/>
            <person name="Shao Z."/>
        </authorList>
    </citation>
    <scope>NUCLEOTIDE SEQUENCE [LARGE SCALE GENOMIC DNA]</scope>
    <source>
        <strain evidence="2 3">25B10_4</strain>
    </source>
</reference>
<protein>
    <recommendedName>
        <fullName evidence="4">Glycosyl transferase family 1 domain-containing protein</fullName>
    </recommendedName>
</protein>
<keyword evidence="3" id="KW-1185">Reference proteome</keyword>
<dbReference type="PANTHER" id="PTHR46401:SF2">
    <property type="entry name" value="GLYCOSYLTRANSFERASE WBBK-RELATED"/>
    <property type="match status" value="1"/>
</dbReference>
<dbReference type="SUPFAM" id="SSF53756">
    <property type="entry name" value="UDP-Glycosyltransferase/glycogen phosphorylase"/>
    <property type="match status" value="1"/>
</dbReference>
<keyword evidence="1" id="KW-0808">Transferase</keyword>
<evidence type="ECO:0000313" key="2">
    <source>
        <dbReference type="EMBL" id="AQS48144.1"/>
    </source>
</evidence>